<name>A0AB39HMM8_9BACI</name>
<feature type="domain" description="HTH luxR-type" evidence="4">
    <location>
        <begin position="789"/>
        <end position="854"/>
    </location>
</feature>
<dbReference type="CDD" id="cd06170">
    <property type="entry name" value="LuxR_C_like"/>
    <property type="match status" value="1"/>
</dbReference>
<dbReference type="InterPro" id="IPR059106">
    <property type="entry name" value="WHD_MalT"/>
</dbReference>
<keyword evidence="2" id="KW-0238">DNA-binding</keyword>
<dbReference type="GO" id="GO:0003677">
    <property type="term" value="F:DNA binding"/>
    <property type="evidence" value="ECO:0007669"/>
    <property type="project" value="UniProtKB-KW"/>
</dbReference>
<dbReference type="PANTHER" id="PTHR44688:SF16">
    <property type="entry name" value="DNA-BINDING TRANSCRIPTIONAL ACTIVATOR DEVR_DOSR"/>
    <property type="match status" value="1"/>
</dbReference>
<dbReference type="PROSITE" id="PS50043">
    <property type="entry name" value="HTH_LUXR_2"/>
    <property type="match status" value="1"/>
</dbReference>
<keyword evidence="1" id="KW-0805">Transcription regulation</keyword>
<dbReference type="SUPFAM" id="SSF52540">
    <property type="entry name" value="P-loop containing nucleoside triphosphate hydrolases"/>
    <property type="match status" value="1"/>
</dbReference>
<accession>A0AB39HMM8</accession>
<organism evidence="5">
    <name type="scientific">Ornithinibacillus sp. 4-3</name>
    <dbReference type="NCBI Taxonomy" id="3231488"/>
    <lineage>
        <taxon>Bacteria</taxon>
        <taxon>Bacillati</taxon>
        <taxon>Bacillota</taxon>
        <taxon>Bacilli</taxon>
        <taxon>Bacillales</taxon>
        <taxon>Bacillaceae</taxon>
        <taxon>Ornithinibacillus</taxon>
    </lineage>
</organism>
<proteinExistence type="predicted"/>
<dbReference type="AlphaFoldDB" id="A0AB39HMM8"/>
<dbReference type="Gene3D" id="3.40.50.300">
    <property type="entry name" value="P-loop containing nucleotide triphosphate hydrolases"/>
    <property type="match status" value="1"/>
</dbReference>
<reference evidence="5" key="1">
    <citation type="submission" date="2024-07" db="EMBL/GenBank/DDBJ databases">
        <title>Halotolerant mesophilic bacterium Ornithinibacillus sp. 4-3, sp. nov., isolated from soil.</title>
        <authorList>
            <person name="Sidarenka A.V."/>
            <person name="Guliayeva D.E."/>
            <person name="Leanovich S.I."/>
            <person name="Hileuskaya K.S."/>
            <person name="Akhremchuk A.E."/>
            <person name="Sikolenko M.A."/>
            <person name="Valentovich L.N."/>
        </authorList>
    </citation>
    <scope>NUCLEOTIDE SEQUENCE</scope>
    <source>
        <strain evidence="5">4-3</strain>
    </source>
</reference>
<dbReference type="InterPro" id="IPR041617">
    <property type="entry name" value="TPR_MalT"/>
</dbReference>
<evidence type="ECO:0000313" key="5">
    <source>
        <dbReference type="EMBL" id="XDK33616.1"/>
    </source>
</evidence>
<dbReference type="InterPro" id="IPR011990">
    <property type="entry name" value="TPR-like_helical_dom_sf"/>
</dbReference>
<dbReference type="EMBL" id="CP162599">
    <property type="protein sequence ID" value="XDK33616.1"/>
    <property type="molecule type" value="Genomic_DNA"/>
</dbReference>
<keyword evidence="3" id="KW-0804">Transcription</keyword>
<dbReference type="Gene3D" id="1.25.40.10">
    <property type="entry name" value="Tetratricopeptide repeat domain"/>
    <property type="match status" value="1"/>
</dbReference>
<dbReference type="PRINTS" id="PR00038">
    <property type="entry name" value="HTHLUXR"/>
</dbReference>
<dbReference type="InterPro" id="IPR016032">
    <property type="entry name" value="Sig_transdc_resp-reg_C-effctor"/>
</dbReference>
<evidence type="ECO:0000256" key="1">
    <source>
        <dbReference type="ARBA" id="ARBA00023015"/>
    </source>
</evidence>
<protein>
    <submittedName>
        <fullName evidence="5">LuxR C-terminal-related transcriptional regulator</fullName>
    </submittedName>
</protein>
<evidence type="ECO:0000259" key="4">
    <source>
        <dbReference type="PROSITE" id="PS50043"/>
    </source>
</evidence>
<dbReference type="PROSITE" id="PS00622">
    <property type="entry name" value="HTH_LUXR_1"/>
    <property type="match status" value="1"/>
</dbReference>
<dbReference type="InterPro" id="IPR000792">
    <property type="entry name" value="Tscrpt_reg_LuxR_C"/>
</dbReference>
<dbReference type="SUPFAM" id="SSF46894">
    <property type="entry name" value="C-terminal effector domain of the bipartite response regulators"/>
    <property type="match status" value="1"/>
</dbReference>
<evidence type="ECO:0000256" key="2">
    <source>
        <dbReference type="ARBA" id="ARBA00023125"/>
    </source>
</evidence>
<dbReference type="GO" id="GO:0006355">
    <property type="term" value="P:regulation of DNA-templated transcription"/>
    <property type="evidence" value="ECO:0007669"/>
    <property type="project" value="InterPro"/>
</dbReference>
<gene>
    <name evidence="5" type="ORF">AB4Y30_04480</name>
</gene>
<dbReference type="InterPro" id="IPR027417">
    <property type="entry name" value="P-loop_NTPase"/>
</dbReference>
<dbReference type="InterPro" id="IPR036388">
    <property type="entry name" value="WH-like_DNA-bd_sf"/>
</dbReference>
<dbReference type="SMART" id="SM00421">
    <property type="entry name" value="HTH_LUXR"/>
    <property type="match status" value="1"/>
</dbReference>
<dbReference type="RefSeq" id="WP_368654294.1">
    <property type="nucleotide sequence ID" value="NZ_CP162599.1"/>
</dbReference>
<dbReference type="Gene3D" id="1.10.10.10">
    <property type="entry name" value="Winged helix-like DNA-binding domain superfamily/Winged helix DNA-binding domain"/>
    <property type="match status" value="1"/>
</dbReference>
<evidence type="ECO:0000256" key="3">
    <source>
        <dbReference type="ARBA" id="ARBA00023163"/>
    </source>
</evidence>
<dbReference type="Pfam" id="PF17874">
    <property type="entry name" value="TPR_MalT"/>
    <property type="match status" value="1"/>
</dbReference>
<sequence>MIIVATKLHIPRTRLVLVERPNLFRRLDEGMNHELTLITAPAGYGKTTLISEWAMTLQHTPAWVSLDQRDNVLIRFWGHTIAALKRSNSDFNDQAVLRHAAEDTTGDSLIAALINELHRLSQEQIIIWDDFHLITEQSILDSVVYLLERLPHHVHLYMTSRLLPALPIYKLQANQELIWLEAKDLRFDSDETADFFEKSCGIQLSMQEAETVQKRTEGWATAMRLAVMSLDQQTDSKGLVQKMTGRNRSISNYFWEEAFSLQTEVIQQFLMQTSVLNRMTGELCQAVTEMVESEQYLHQLDQRSLFLIPLDEHQEWYRYHHLFQTFLIKQLKSREPLKWRKLHIAAGKWMEDNGYLDEAIEHYLAGEAYESALALLEVMAPQMIIKEWATLGTWLDTIPDALLLAKPMMLMTKLASQYLSGRIETATQGYWKAIQMLEQNKHTLSSEQRRILQAGLALLTAFRTFLDRDFEYVVEYSQEYLEKHPEGNLFVGFGNDQDGYHPVWDIYVSDSGLQLAEEIIVPLLAIWSKTADLHFTAHLHIDFGKLQYERNHLDEAEQHMKQAYEIGISYKNKSLTIIAELWLARITAVRGKWEVANDKLQLLKQQIVSETSPHLYKRIILFEVILARMQRDEVRVSQWVITSGIRDTDEIPPSMVEEYHLLANLLIERGQVDRADALINKIFRVNNRTDQKSNKIRQLISKSRIFSIQGEIVQCMRTLEEALSLAYPENYVRTLIEEGAPLGKLLSQYIKLRHNQQFQSEKKIPLAYLKRLHRLIFPLENRRNKSNSIHGYFPSVTAKEQSVLRLIGEGLTNKEIADELNVSLSTIKTHINNIYSKLQVKNRVQALERARTYELF</sequence>
<dbReference type="SUPFAM" id="SSF48452">
    <property type="entry name" value="TPR-like"/>
    <property type="match status" value="1"/>
</dbReference>
<dbReference type="Pfam" id="PF00196">
    <property type="entry name" value="GerE"/>
    <property type="match status" value="1"/>
</dbReference>
<dbReference type="PANTHER" id="PTHR44688">
    <property type="entry name" value="DNA-BINDING TRANSCRIPTIONAL ACTIVATOR DEVR_DOSR"/>
    <property type="match status" value="1"/>
</dbReference>
<dbReference type="Pfam" id="PF25873">
    <property type="entry name" value="WHD_MalT"/>
    <property type="match status" value="1"/>
</dbReference>